<dbReference type="EMBL" id="PVTR01000001">
    <property type="protein sequence ID" value="PRY90902.1"/>
    <property type="molecule type" value="Genomic_DNA"/>
</dbReference>
<dbReference type="Proteomes" id="UP000238157">
    <property type="component" value="Unassembled WGS sequence"/>
</dbReference>
<evidence type="ECO:0000313" key="2">
    <source>
        <dbReference type="Proteomes" id="UP000238157"/>
    </source>
</evidence>
<proteinExistence type="predicted"/>
<evidence type="ECO:0000313" key="1">
    <source>
        <dbReference type="EMBL" id="PRY90902.1"/>
    </source>
</evidence>
<sequence length="255" mass="29546">MDTQKPHDPIIGIFNWCDRWCERCIFTDRCTLFAKEQERKDDYEDPDSPEALMEMFKDSLAESLEALGELAEEMGIDPEEDQDEVEANFASWKEKDKLVTDSELVKLTSQYTSEARQLINGDLLPRLTDELIQQTELGILTEDGAKFKLAEIEEACDVIQWFMFMVHVKSKSAMQSRISDDLEIFPEEERHYNGTAKVANLTIERSIAAWEKLFDISNKEMEEILSILALLQKAKKELESEFPHFQSFVRPGFDE</sequence>
<protein>
    <submittedName>
        <fullName evidence="1">Uncharacterized protein</fullName>
    </submittedName>
</protein>
<gene>
    <name evidence="1" type="ORF">CLW00_101577</name>
</gene>
<reference evidence="1 2" key="1">
    <citation type="submission" date="2018-03" db="EMBL/GenBank/DDBJ databases">
        <title>Genomic Encyclopedia of Archaeal and Bacterial Type Strains, Phase II (KMG-II): from individual species to whole genera.</title>
        <authorList>
            <person name="Goeker M."/>
        </authorList>
    </citation>
    <scope>NUCLEOTIDE SEQUENCE [LARGE SCALE GENOMIC DNA]</scope>
    <source>
        <strain evidence="1 2">DSM 27929</strain>
    </source>
</reference>
<name>A0A2T0WW32_9BACT</name>
<dbReference type="RefSeq" id="WP_106132102.1">
    <property type="nucleotide sequence ID" value="NZ_PVTR01000001.1"/>
</dbReference>
<organism evidence="1 2">
    <name type="scientific">Mongoliibacter ruber</name>
    <dbReference type="NCBI Taxonomy" id="1750599"/>
    <lineage>
        <taxon>Bacteria</taxon>
        <taxon>Pseudomonadati</taxon>
        <taxon>Bacteroidota</taxon>
        <taxon>Cytophagia</taxon>
        <taxon>Cytophagales</taxon>
        <taxon>Cyclobacteriaceae</taxon>
        <taxon>Mongoliibacter</taxon>
    </lineage>
</organism>
<keyword evidence="2" id="KW-1185">Reference proteome</keyword>
<accession>A0A2T0WW32</accession>
<comment type="caution">
    <text evidence="1">The sequence shown here is derived from an EMBL/GenBank/DDBJ whole genome shotgun (WGS) entry which is preliminary data.</text>
</comment>
<dbReference type="AlphaFoldDB" id="A0A2T0WW32"/>
<dbReference type="OrthoDB" id="1114593at2"/>